<dbReference type="GO" id="GO:0046872">
    <property type="term" value="F:metal ion binding"/>
    <property type="evidence" value="ECO:0007669"/>
    <property type="project" value="UniProtKB-KW"/>
</dbReference>
<name>F2IZB3_POLGS</name>
<feature type="transmembrane region" description="Helical" evidence="12">
    <location>
        <begin position="70"/>
        <end position="90"/>
    </location>
</feature>
<gene>
    <name evidence="13" type="primary">trk</name>
    <name evidence="13" type="ordered locus">SL003B_0097</name>
</gene>
<feature type="binding site" evidence="11">
    <location>
        <position position="311"/>
    </location>
    <ligand>
        <name>K(+)</name>
        <dbReference type="ChEBI" id="CHEBI:29103"/>
    </ligand>
</feature>
<dbReference type="AlphaFoldDB" id="F2IZB3"/>
<feature type="binding site" evidence="11">
    <location>
        <position position="110"/>
    </location>
    <ligand>
        <name>K(+)</name>
        <dbReference type="ChEBI" id="CHEBI:29103"/>
    </ligand>
</feature>
<dbReference type="Pfam" id="PF02386">
    <property type="entry name" value="TrkH"/>
    <property type="match status" value="1"/>
</dbReference>
<evidence type="ECO:0000256" key="9">
    <source>
        <dbReference type="ARBA" id="ARBA00023136"/>
    </source>
</evidence>
<feature type="binding site" evidence="11">
    <location>
        <position position="429"/>
    </location>
    <ligand>
        <name>K(+)</name>
        <dbReference type="ChEBI" id="CHEBI:29103"/>
    </ligand>
</feature>
<keyword evidence="14" id="KW-1185">Reference proteome</keyword>
<organism evidence="13 14">
    <name type="scientific">Polymorphum gilvum (strain LMG 25793 / CGMCC 1.9160 / SL003B-26A1)</name>
    <dbReference type="NCBI Taxonomy" id="991905"/>
    <lineage>
        <taxon>Bacteria</taxon>
        <taxon>Pseudomonadati</taxon>
        <taxon>Pseudomonadota</taxon>
        <taxon>Alphaproteobacteria</taxon>
        <taxon>Rhodobacterales</taxon>
        <taxon>Paracoccaceae</taxon>
        <taxon>Polymorphum</taxon>
    </lineage>
</organism>
<reference evidence="13 14" key="1">
    <citation type="journal article" date="2011" name="J. Bacteriol.">
        <title>Complete genome sequence of Polymorphum gilvum SL003B-26A1T, a crude oil-degrading bacterium from oil-polluted saline soil.</title>
        <authorList>
            <person name="Li S.G."/>
            <person name="Tang Y.Q."/>
            <person name="Nie Y."/>
            <person name="Cai M."/>
            <person name="Wu X.L."/>
        </authorList>
    </citation>
    <scope>NUCLEOTIDE SEQUENCE [LARGE SCALE GENOMIC DNA]</scope>
    <source>
        <strain evidence="14">LMG 25793 / CGMCC 1.9160 / SL003B-26A1</strain>
    </source>
</reference>
<comment type="subcellular location">
    <subcellularLocation>
        <location evidence="10">Cell inner membrane</location>
        <topology evidence="10">Multi-pass membrane protein</topology>
    </subcellularLocation>
    <subcellularLocation>
        <location evidence="1">Cell membrane</location>
        <topology evidence="1">Multi-pass membrane protein</topology>
    </subcellularLocation>
</comment>
<feature type="binding site" evidence="11">
    <location>
        <position position="111"/>
    </location>
    <ligand>
        <name>K(+)</name>
        <dbReference type="ChEBI" id="CHEBI:29103"/>
    </ligand>
</feature>
<feature type="transmembrane region" description="Helical" evidence="12">
    <location>
        <begin position="268"/>
        <end position="286"/>
    </location>
</feature>
<keyword evidence="3 10" id="KW-1003">Cell membrane</keyword>
<dbReference type="PANTHER" id="PTHR32024:SF3">
    <property type="entry name" value="TRK SYSTEM POTASSIUM UPTAKE PROTEIN"/>
    <property type="match status" value="1"/>
</dbReference>
<feature type="transmembrane region" description="Helical" evidence="12">
    <location>
        <begin position="388"/>
        <end position="411"/>
    </location>
</feature>
<evidence type="ECO:0000313" key="13">
    <source>
        <dbReference type="EMBL" id="ADZ68536.1"/>
    </source>
</evidence>
<proteinExistence type="inferred from homology"/>
<dbReference type="HOGENOM" id="CLU_030708_0_1_5"/>
<feature type="transmembrane region" description="Helical" evidence="12">
    <location>
        <begin position="322"/>
        <end position="343"/>
    </location>
</feature>
<feature type="binding site" evidence="11">
    <location>
        <position position="312"/>
    </location>
    <ligand>
        <name>K(+)</name>
        <dbReference type="ChEBI" id="CHEBI:29103"/>
    </ligand>
</feature>
<feature type="transmembrane region" description="Helical" evidence="12">
    <location>
        <begin position="178"/>
        <end position="200"/>
    </location>
</feature>
<keyword evidence="6 10" id="KW-0630">Potassium</keyword>
<keyword evidence="10" id="KW-0997">Cell inner membrane</keyword>
<keyword evidence="7 12" id="KW-1133">Transmembrane helix</keyword>
<evidence type="ECO:0000256" key="6">
    <source>
        <dbReference type="ARBA" id="ARBA00022958"/>
    </source>
</evidence>
<keyword evidence="5 12" id="KW-0812">Transmembrane</keyword>
<feature type="transmembrane region" description="Helical" evidence="12">
    <location>
        <begin position="234"/>
        <end position="256"/>
    </location>
</feature>
<keyword evidence="11" id="KW-0479">Metal-binding</keyword>
<sequence>MDFRAVALPIGRLLIVVAAFMMIPAGADLVARNPDWVVFATSALVSGCIGALLSAALARRAFPFRPRETFLFVNAAWFTFSFAGAIPLYASGLDISFADAFFEAASGLTTTGSTILTGLDGLPPGILLWRSLLQWIGGIGIVVIGIWLLPGLRVGGSQLFAIESSEKTAKPYGRIEPFLFRLLGLYLVLTLSCGLLYYLAGMTAFQAINHAMTTISTGGFSTSDSSMGQFSSLAILWIAIVYMLASGMPFLFLIKLAERREVPHPEQVRVYLLFVAGASFLAFLSMHATTEDTPFRQFTHSVFNIVSVVTTTGYATTDYLQWGNFAIALFFVLTFFGGCSGSTSGGFKIFRVAILLSSIRAILKRIVHPHRIIEPRFGGAKVTPGVMEGVLIFSVLYAGTFAVFAAVYAALGLDLATALSASATALANVGPGVGPIIGPAGTFQSLSDPVKWLLAVQMILGRLELIGGILVLTPDFWTET</sequence>
<protein>
    <recommendedName>
        <fullName evidence="10">Trk system potassium uptake protein</fullName>
    </recommendedName>
</protein>
<dbReference type="EMBL" id="CP002568">
    <property type="protein sequence ID" value="ADZ68536.1"/>
    <property type="molecule type" value="Genomic_DNA"/>
</dbReference>
<keyword evidence="9 10" id="KW-0472">Membrane</keyword>
<comment type="similarity">
    <text evidence="10">Belongs to the TrkH potassium transport family.</text>
</comment>
<dbReference type="PANTHER" id="PTHR32024">
    <property type="entry name" value="TRK SYSTEM POTASSIUM UPTAKE PROTEIN TRKG-RELATED"/>
    <property type="match status" value="1"/>
</dbReference>
<evidence type="ECO:0000256" key="1">
    <source>
        <dbReference type="ARBA" id="ARBA00004651"/>
    </source>
</evidence>
<feature type="binding site" evidence="11">
    <location>
        <position position="428"/>
    </location>
    <ligand>
        <name>K(+)</name>
        <dbReference type="ChEBI" id="CHEBI:29103"/>
    </ligand>
</feature>
<dbReference type="InterPro" id="IPR004772">
    <property type="entry name" value="TrkH"/>
</dbReference>
<dbReference type="STRING" id="991905.SL003B_0097"/>
<evidence type="ECO:0000256" key="2">
    <source>
        <dbReference type="ARBA" id="ARBA00022448"/>
    </source>
</evidence>
<feature type="transmembrane region" description="Helical" evidence="12">
    <location>
        <begin position="452"/>
        <end position="472"/>
    </location>
</feature>
<evidence type="ECO:0000256" key="10">
    <source>
        <dbReference type="PIRNR" id="PIRNR006247"/>
    </source>
</evidence>
<comment type="function">
    <text evidence="10">Low-affinity potassium transport system. Interacts with Trk system potassium uptake protein TrkA.</text>
</comment>
<dbReference type="eggNOG" id="COG0168">
    <property type="taxonomic scope" value="Bacteria"/>
</dbReference>
<evidence type="ECO:0000256" key="4">
    <source>
        <dbReference type="ARBA" id="ARBA00022538"/>
    </source>
</evidence>
<evidence type="ECO:0000256" key="7">
    <source>
        <dbReference type="ARBA" id="ARBA00022989"/>
    </source>
</evidence>
<dbReference type="RefSeq" id="WP_013650860.1">
    <property type="nucleotide sequence ID" value="NC_015259.1"/>
</dbReference>
<keyword evidence="8 10" id="KW-0406">Ion transport</keyword>
<dbReference type="PATRIC" id="fig|991905.3.peg.101"/>
<feature type="transmembrane region" description="Helical" evidence="12">
    <location>
        <begin position="36"/>
        <end position="58"/>
    </location>
</feature>
<keyword evidence="2 10" id="KW-0813">Transport</keyword>
<evidence type="ECO:0000256" key="12">
    <source>
        <dbReference type="SAM" id="Phobius"/>
    </source>
</evidence>
<feature type="binding site" evidence="11">
    <location>
        <position position="218"/>
    </location>
    <ligand>
        <name>K(+)</name>
        <dbReference type="ChEBI" id="CHEBI:29103"/>
    </ligand>
</feature>
<dbReference type="GO" id="GO:0015379">
    <property type="term" value="F:potassium:chloride symporter activity"/>
    <property type="evidence" value="ECO:0007669"/>
    <property type="project" value="InterPro"/>
</dbReference>
<dbReference type="GO" id="GO:0005886">
    <property type="term" value="C:plasma membrane"/>
    <property type="evidence" value="ECO:0007669"/>
    <property type="project" value="UniProtKB-SubCell"/>
</dbReference>
<evidence type="ECO:0000256" key="5">
    <source>
        <dbReference type="ARBA" id="ARBA00022692"/>
    </source>
</evidence>
<dbReference type="Proteomes" id="UP000008130">
    <property type="component" value="Chromosome"/>
</dbReference>
<evidence type="ECO:0000256" key="11">
    <source>
        <dbReference type="PIRSR" id="PIRSR006247-1"/>
    </source>
</evidence>
<evidence type="ECO:0000313" key="14">
    <source>
        <dbReference type="Proteomes" id="UP000008130"/>
    </source>
</evidence>
<dbReference type="InterPro" id="IPR003445">
    <property type="entry name" value="Cat_transpt"/>
</dbReference>
<feature type="transmembrane region" description="Helical" evidence="12">
    <location>
        <begin position="12"/>
        <end position="30"/>
    </location>
</feature>
<keyword evidence="4 10" id="KW-0633">Potassium transport</keyword>
<evidence type="ECO:0000256" key="3">
    <source>
        <dbReference type="ARBA" id="ARBA00022475"/>
    </source>
</evidence>
<evidence type="ECO:0000256" key="8">
    <source>
        <dbReference type="ARBA" id="ARBA00023065"/>
    </source>
</evidence>
<dbReference type="PIRSF" id="PIRSF006247">
    <property type="entry name" value="TrkH"/>
    <property type="match status" value="1"/>
</dbReference>
<accession>F2IZB3</accession>
<feature type="transmembrane region" description="Helical" evidence="12">
    <location>
        <begin position="132"/>
        <end position="149"/>
    </location>
</feature>
<dbReference type="KEGG" id="pgv:SL003B_0097"/>